<keyword evidence="2" id="KW-0812">Transmembrane</keyword>
<keyword evidence="4" id="KW-1185">Reference proteome</keyword>
<dbReference type="RefSeq" id="XP_033603610.1">
    <property type="nucleotide sequence ID" value="XM_033745264.1"/>
</dbReference>
<sequence>MGWSSILPEPLTILETWIVRVFLVLSILTFGPWAVLIIYDLLLYIWRSVVHEVPIVGGRAQGRLRPRAPSLRERPDGHRRRISLVGRPISISGNSSVPFASGSAFVEDSEKMDRKRETRA</sequence>
<dbReference type="Proteomes" id="UP000799437">
    <property type="component" value="Unassembled WGS sequence"/>
</dbReference>
<keyword evidence="2" id="KW-1133">Transmembrane helix</keyword>
<proteinExistence type="predicted"/>
<dbReference type="EMBL" id="ML996567">
    <property type="protein sequence ID" value="KAF2761159.1"/>
    <property type="molecule type" value="Genomic_DNA"/>
</dbReference>
<dbReference type="OrthoDB" id="5309803at2759"/>
<protein>
    <submittedName>
        <fullName evidence="3">Uncharacterized protein</fullName>
    </submittedName>
</protein>
<keyword evidence="2" id="KW-0472">Membrane</keyword>
<evidence type="ECO:0000313" key="4">
    <source>
        <dbReference type="Proteomes" id="UP000799437"/>
    </source>
</evidence>
<feature type="transmembrane region" description="Helical" evidence="2">
    <location>
        <begin position="17"/>
        <end position="39"/>
    </location>
</feature>
<evidence type="ECO:0000313" key="3">
    <source>
        <dbReference type="EMBL" id="KAF2761159.1"/>
    </source>
</evidence>
<name>A0A6A6WG28_9PEZI</name>
<evidence type="ECO:0000256" key="1">
    <source>
        <dbReference type="SAM" id="MobiDB-lite"/>
    </source>
</evidence>
<organism evidence="3 4">
    <name type="scientific">Pseudovirgaria hyperparasitica</name>
    <dbReference type="NCBI Taxonomy" id="470096"/>
    <lineage>
        <taxon>Eukaryota</taxon>
        <taxon>Fungi</taxon>
        <taxon>Dikarya</taxon>
        <taxon>Ascomycota</taxon>
        <taxon>Pezizomycotina</taxon>
        <taxon>Dothideomycetes</taxon>
        <taxon>Dothideomycetes incertae sedis</taxon>
        <taxon>Acrospermales</taxon>
        <taxon>Acrospermaceae</taxon>
        <taxon>Pseudovirgaria</taxon>
    </lineage>
</organism>
<dbReference type="AlphaFoldDB" id="A0A6A6WG28"/>
<feature type="compositionally biased region" description="Basic and acidic residues" evidence="1">
    <location>
        <begin position="108"/>
        <end position="120"/>
    </location>
</feature>
<evidence type="ECO:0000256" key="2">
    <source>
        <dbReference type="SAM" id="Phobius"/>
    </source>
</evidence>
<dbReference type="GeneID" id="54486318"/>
<reference evidence="3" key="1">
    <citation type="journal article" date="2020" name="Stud. Mycol.">
        <title>101 Dothideomycetes genomes: a test case for predicting lifestyles and emergence of pathogens.</title>
        <authorList>
            <person name="Haridas S."/>
            <person name="Albert R."/>
            <person name="Binder M."/>
            <person name="Bloem J."/>
            <person name="Labutti K."/>
            <person name="Salamov A."/>
            <person name="Andreopoulos B."/>
            <person name="Baker S."/>
            <person name="Barry K."/>
            <person name="Bills G."/>
            <person name="Bluhm B."/>
            <person name="Cannon C."/>
            <person name="Castanera R."/>
            <person name="Culley D."/>
            <person name="Daum C."/>
            <person name="Ezra D."/>
            <person name="Gonzalez J."/>
            <person name="Henrissat B."/>
            <person name="Kuo A."/>
            <person name="Liang C."/>
            <person name="Lipzen A."/>
            <person name="Lutzoni F."/>
            <person name="Magnuson J."/>
            <person name="Mondo S."/>
            <person name="Nolan M."/>
            <person name="Ohm R."/>
            <person name="Pangilinan J."/>
            <person name="Park H.-J."/>
            <person name="Ramirez L."/>
            <person name="Alfaro M."/>
            <person name="Sun H."/>
            <person name="Tritt A."/>
            <person name="Yoshinaga Y."/>
            <person name="Zwiers L.-H."/>
            <person name="Turgeon B."/>
            <person name="Goodwin S."/>
            <person name="Spatafora J."/>
            <person name="Crous P."/>
            <person name="Grigoriev I."/>
        </authorList>
    </citation>
    <scope>NUCLEOTIDE SEQUENCE</scope>
    <source>
        <strain evidence="3">CBS 121739</strain>
    </source>
</reference>
<feature type="region of interest" description="Disordered" evidence="1">
    <location>
        <begin position="99"/>
        <end position="120"/>
    </location>
</feature>
<gene>
    <name evidence="3" type="ORF">EJ05DRAFT_483555</name>
</gene>
<accession>A0A6A6WG28</accession>